<evidence type="ECO:0000313" key="1">
    <source>
        <dbReference type="EMBL" id="ERF75448.1"/>
    </source>
</evidence>
<dbReference type="PANTHER" id="PTHR21255:SF4">
    <property type="entry name" value="DYNEIN LIGHT CHAIN TCTEX-TYPE"/>
    <property type="match status" value="1"/>
</dbReference>
<proteinExistence type="predicted"/>
<dbReference type="Pfam" id="PF03645">
    <property type="entry name" value="Tctex-1"/>
    <property type="match status" value="1"/>
</dbReference>
<protein>
    <recommendedName>
        <fullName evidence="3">Topoisomerase I damage affected protein 2</fullName>
    </recommendedName>
</protein>
<accession>U1GSR3</accession>
<keyword evidence="2" id="KW-1185">Reference proteome</keyword>
<dbReference type="Proteomes" id="UP000019373">
    <property type="component" value="Unassembled WGS sequence"/>
</dbReference>
<gene>
    <name evidence="1" type="ORF">EPUS_06980</name>
</gene>
<dbReference type="EMBL" id="KE720812">
    <property type="protein sequence ID" value="ERF75448.1"/>
    <property type="molecule type" value="Genomic_DNA"/>
</dbReference>
<organism evidence="1 2">
    <name type="scientific">Endocarpon pusillum (strain Z07020 / HMAS-L-300199)</name>
    <name type="common">Lichen-forming fungus</name>
    <dbReference type="NCBI Taxonomy" id="1263415"/>
    <lineage>
        <taxon>Eukaryota</taxon>
        <taxon>Fungi</taxon>
        <taxon>Dikarya</taxon>
        <taxon>Ascomycota</taxon>
        <taxon>Pezizomycotina</taxon>
        <taxon>Eurotiomycetes</taxon>
        <taxon>Chaetothyriomycetidae</taxon>
        <taxon>Verrucariales</taxon>
        <taxon>Verrucariaceae</taxon>
        <taxon>Endocarpon</taxon>
    </lineage>
</organism>
<dbReference type="GO" id="GO:0045505">
    <property type="term" value="F:dynein intermediate chain binding"/>
    <property type="evidence" value="ECO:0007669"/>
    <property type="project" value="TreeGrafter"/>
</dbReference>
<reference evidence="2" key="1">
    <citation type="journal article" date="2014" name="BMC Genomics">
        <title>Genome characteristics reveal the impact of lichenization on lichen-forming fungus Endocarpon pusillum Hedwig (Verrucariales, Ascomycota).</title>
        <authorList>
            <person name="Wang Y.-Y."/>
            <person name="Liu B."/>
            <person name="Zhang X.-Y."/>
            <person name="Zhou Q.-M."/>
            <person name="Zhang T."/>
            <person name="Li H."/>
            <person name="Yu Y.-F."/>
            <person name="Zhang X.-L."/>
            <person name="Hao X.-Y."/>
            <person name="Wang M."/>
            <person name="Wang L."/>
            <person name="Wei J.-C."/>
        </authorList>
    </citation>
    <scope>NUCLEOTIDE SEQUENCE [LARGE SCALE GENOMIC DNA]</scope>
    <source>
        <strain evidence="2">Z07020 / HMAS-L-300199</strain>
    </source>
</reference>
<dbReference type="InterPro" id="IPR038586">
    <property type="entry name" value="Tctex-1-like_sf"/>
</dbReference>
<dbReference type="GO" id="GO:0005868">
    <property type="term" value="C:cytoplasmic dynein complex"/>
    <property type="evidence" value="ECO:0007669"/>
    <property type="project" value="TreeGrafter"/>
</dbReference>
<dbReference type="GO" id="GO:0005737">
    <property type="term" value="C:cytoplasm"/>
    <property type="evidence" value="ECO:0007669"/>
    <property type="project" value="TreeGrafter"/>
</dbReference>
<dbReference type="PANTHER" id="PTHR21255">
    <property type="entry name" value="T-COMPLEX-ASSOCIATED-TESTIS-EXPRESSED 1/ DYNEIN LIGHT CHAIN"/>
    <property type="match status" value="1"/>
</dbReference>
<dbReference type="GO" id="GO:0007018">
    <property type="term" value="P:microtubule-based movement"/>
    <property type="evidence" value="ECO:0007669"/>
    <property type="project" value="TreeGrafter"/>
</dbReference>
<dbReference type="RefSeq" id="XP_007787179.1">
    <property type="nucleotide sequence ID" value="XM_007788989.1"/>
</dbReference>
<sequence length="142" mass="14924">MNGPIQNLSATVPACDTVLASVTAYNHSSAESWNSEIISSTLTSLLAATTPADGAQPPYKYSITSTIIQHLPQPSTTSSPTQSTPRRGMHAAAGAYWDNTRDGMWSYKYEAAQGKGLDVVVAVIWIWVGYGTGSAGAGEEGK</sequence>
<dbReference type="OrthoDB" id="10059120at2759"/>
<name>U1GSR3_ENDPU</name>
<dbReference type="eggNOG" id="ENOG502SQGV">
    <property type="taxonomic scope" value="Eukaryota"/>
</dbReference>
<evidence type="ECO:0000313" key="2">
    <source>
        <dbReference type="Proteomes" id="UP000019373"/>
    </source>
</evidence>
<dbReference type="Gene3D" id="3.30.1140.40">
    <property type="entry name" value="Tctex-1"/>
    <property type="match status" value="1"/>
</dbReference>
<dbReference type="OMA" id="YKFACNS"/>
<evidence type="ECO:0008006" key="3">
    <source>
        <dbReference type="Google" id="ProtNLM"/>
    </source>
</evidence>
<dbReference type="AlphaFoldDB" id="U1GSR3"/>
<dbReference type="InterPro" id="IPR005334">
    <property type="entry name" value="Tctex-1-like"/>
</dbReference>
<dbReference type="HOGENOM" id="CLU_109453_1_0_1"/>
<dbReference type="GeneID" id="19241868"/>